<evidence type="ECO:0000256" key="5">
    <source>
        <dbReference type="ARBA" id="ARBA00023274"/>
    </source>
</evidence>
<organism evidence="8 9">
    <name type="scientific">Gnathostoma spinigerum</name>
    <dbReference type="NCBI Taxonomy" id="75299"/>
    <lineage>
        <taxon>Eukaryota</taxon>
        <taxon>Metazoa</taxon>
        <taxon>Ecdysozoa</taxon>
        <taxon>Nematoda</taxon>
        <taxon>Chromadorea</taxon>
        <taxon>Rhabditida</taxon>
        <taxon>Spirurina</taxon>
        <taxon>Gnathostomatomorpha</taxon>
        <taxon>Gnathostomatoidea</taxon>
        <taxon>Gnathostomatidae</taxon>
        <taxon>Gnathostoma</taxon>
    </lineage>
</organism>
<feature type="domain" description="Ribosomal protein/NADH dehydrogenase" evidence="7">
    <location>
        <begin position="54"/>
        <end position="127"/>
    </location>
</feature>
<keyword evidence="5" id="KW-0687">Ribonucleoprotein</keyword>
<evidence type="ECO:0000313" key="9">
    <source>
        <dbReference type="Proteomes" id="UP001608902"/>
    </source>
</evidence>
<evidence type="ECO:0000313" key="8">
    <source>
        <dbReference type="EMBL" id="MFH4975176.1"/>
    </source>
</evidence>
<dbReference type="PANTHER" id="PTHR21396">
    <property type="entry name" value="39S RIBOSOMAL PROTEIN L43"/>
    <property type="match status" value="1"/>
</dbReference>
<keyword evidence="3" id="KW-0689">Ribosomal protein</keyword>
<evidence type="ECO:0000256" key="4">
    <source>
        <dbReference type="ARBA" id="ARBA00023128"/>
    </source>
</evidence>
<name>A0ABD6ECT3_9BILA</name>
<dbReference type="Pfam" id="PF05047">
    <property type="entry name" value="L51_S25_CI-B8"/>
    <property type="match status" value="1"/>
</dbReference>
<evidence type="ECO:0000256" key="3">
    <source>
        <dbReference type="ARBA" id="ARBA00022980"/>
    </source>
</evidence>
<keyword evidence="4" id="KW-0496">Mitochondrion</keyword>
<dbReference type="InterPro" id="IPR007741">
    <property type="entry name" value="Ribosomal_mL43/mS25/NADH_DH"/>
</dbReference>
<keyword evidence="9" id="KW-1185">Reference proteome</keyword>
<dbReference type="InterPro" id="IPR036249">
    <property type="entry name" value="Thioredoxin-like_sf"/>
</dbReference>
<dbReference type="Gene3D" id="3.40.30.10">
    <property type="entry name" value="Glutaredoxin"/>
    <property type="match status" value="1"/>
</dbReference>
<evidence type="ECO:0000256" key="2">
    <source>
        <dbReference type="ARBA" id="ARBA00006073"/>
    </source>
</evidence>
<dbReference type="Proteomes" id="UP001608902">
    <property type="component" value="Unassembled WGS sequence"/>
</dbReference>
<gene>
    <name evidence="8" type="ORF">AB6A40_001885</name>
</gene>
<dbReference type="SMART" id="SM00916">
    <property type="entry name" value="L51_S25_CI-B8"/>
    <property type="match status" value="1"/>
</dbReference>
<dbReference type="GO" id="GO:1990904">
    <property type="term" value="C:ribonucleoprotein complex"/>
    <property type="evidence" value="ECO:0007669"/>
    <property type="project" value="UniProtKB-KW"/>
</dbReference>
<dbReference type="EMBL" id="JBGFUD010000757">
    <property type="protein sequence ID" value="MFH4975176.1"/>
    <property type="molecule type" value="Genomic_DNA"/>
</dbReference>
<proteinExistence type="inferred from homology"/>
<sequence>MPARPRVDRIKTVYTAAKGLNNGWKLRGFLDEPLFNGINSYIPQLHRVTIRYCKKSEDSSGMRNFIEHCLPRFAEENPSIAMYCLPIRNSIPSLRAEYANGREVQLNASNMEMEDVELYINLLRTRSGNPIVSLEGRQTSYIPSVQGMWNPFINVTSRINKAQLPVKELSECRTSSQSATDYVRSLVKEE</sequence>
<dbReference type="GO" id="GO:0005840">
    <property type="term" value="C:ribosome"/>
    <property type="evidence" value="ECO:0007669"/>
    <property type="project" value="UniProtKB-KW"/>
</dbReference>
<dbReference type="AlphaFoldDB" id="A0ABD6ECT3"/>
<dbReference type="SUPFAM" id="SSF52833">
    <property type="entry name" value="Thioredoxin-like"/>
    <property type="match status" value="1"/>
</dbReference>
<evidence type="ECO:0000259" key="7">
    <source>
        <dbReference type="SMART" id="SM00916"/>
    </source>
</evidence>
<dbReference type="InterPro" id="IPR039927">
    <property type="entry name" value="Ribosomal_mL43"/>
</dbReference>
<evidence type="ECO:0000256" key="1">
    <source>
        <dbReference type="ARBA" id="ARBA00004173"/>
    </source>
</evidence>
<evidence type="ECO:0000256" key="6">
    <source>
        <dbReference type="ARBA" id="ARBA00035188"/>
    </source>
</evidence>
<protein>
    <recommendedName>
        <fullName evidence="6">Large ribosomal subunit protein mL43</fullName>
    </recommendedName>
</protein>
<dbReference type="PANTHER" id="PTHR21396:SF2">
    <property type="entry name" value="LARGE RIBOSOMAL SUBUNIT PROTEIN ML43"/>
    <property type="match status" value="1"/>
</dbReference>
<reference evidence="8 9" key="1">
    <citation type="submission" date="2024-08" db="EMBL/GenBank/DDBJ databases">
        <title>Gnathostoma spinigerum genome.</title>
        <authorList>
            <person name="Gonzalez-Bertolin B."/>
            <person name="Monzon S."/>
            <person name="Zaballos A."/>
            <person name="Jimenez P."/>
            <person name="Dekumyoy P."/>
            <person name="Varona S."/>
            <person name="Cuesta I."/>
            <person name="Sumanam S."/>
            <person name="Adisakwattana P."/>
            <person name="Gasser R.B."/>
            <person name="Hernandez-Gonzalez A."/>
            <person name="Young N.D."/>
            <person name="Perteguer M.J."/>
        </authorList>
    </citation>
    <scope>NUCLEOTIDE SEQUENCE [LARGE SCALE GENOMIC DNA]</scope>
    <source>
        <strain evidence="8">AL3</strain>
        <tissue evidence="8">Liver</tissue>
    </source>
</reference>
<comment type="similarity">
    <text evidence="2">Belongs to the mitochondrion-specific ribosomal protein mL43 family.</text>
</comment>
<comment type="subcellular location">
    <subcellularLocation>
        <location evidence="1">Mitochondrion</location>
    </subcellularLocation>
</comment>
<comment type="caution">
    <text evidence="8">The sequence shown here is derived from an EMBL/GenBank/DDBJ whole genome shotgun (WGS) entry which is preliminary data.</text>
</comment>
<dbReference type="GO" id="GO:0005739">
    <property type="term" value="C:mitochondrion"/>
    <property type="evidence" value="ECO:0007669"/>
    <property type="project" value="UniProtKB-SubCell"/>
</dbReference>
<accession>A0ABD6ECT3</accession>